<dbReference type="Proteomes" id="UP001177023">
    <property type="component" value="Unassembled WGS sequence"/>
</dbReference>
<organism evidence="3 4">
    <name type="scientific">Mesorhabditis spiculigera</name>
    <dbReference type="NCBI Taxonomy" id="96644"/>
    <lineage>
        <taxon>Eukaryota</taxon>
        <taxon>Metazoa</taxon>
        <taxon>Ecdysozoa</taxon>
        <taxon>Nematoda</taxon>
        <taxon>Chromadorea</taxon>
        <taxon>Rhabditida</taxon>
        <taxon>Rhabditina</taxon>
        <taxon>Rhabditomorpha</taxon>
        <taxon>Rhabditoidea</taxon>
        <taxon>Rhabditidae</taxon>
        <taxon>Mesorhabditinae</taxon>
        <taxon>Mesorhabditis</taxon>
    </lineage>
</organism>
<feature type="region of interest" description="Disordered" evidence="1">
    <location>
        <begin position="193"/>
        <end position="227"/>
    </location>
</feature>
<dbReference type="Pfam" id="PF00240">
    <property type="entry name" value="ubiquitin"/>
    <property type="match status" value="1"/>
</dbReference>
<evidence type="ECO:0000313" key="4">
    <source>
        <dbReference type="Proteomes" id="UP001177023"/>
    </source>
</evidence>
<dbReference type="CDD" id="cd17039">
    <property type="entry name" value="Ubl_ubiquitin_like"/>
    <property type="match status" value="1"/>
</dbReference>
<dbReference type="GO" id="GO:0043130">
    <property type="term" value="F:ubiquitin binding"/>
    <property type="evidence" value="ECO:0007669"/>
    <property type="project" value="TreeGrafter"/>
</dbReference>
<dbReference type="GO" id="GO:0005829">
    <property type="term" value="C:cytosol"/>
    <property type="evidence" value="ECO:0007669"/>
    <property type="project" value="TreeGrafter"/>
</dbReference>
<dbReference type="GO" id="GO:0043161">
    <property type="term" value="P:proteasome-mediated ubiquitin-dependent protein catabolic process"/>
    <property type="evidence" value="ECO:0007669"/>
    <property type="project" value="TreeGrafter"/>
</dbReference>
<dbReference type="SUPFAM" id="SSF54236">
    <property type="entry name" value="Ubiquitin-like"/>
    <property type="match status" value="2"/>
</dbReference>
<feature type="compositionally biased region" description="Polar residues" evidence="1">
    <location>
        <begin position="193"/>
        <end position="211"/>
    </location>
</feature>
<sequence>MPRVFPWLQQNAVSVEGSSASPTTTISASNDEAVQVQFKTLGNRWLMRVLPTDTIGHVKEIVRKYLGRPNAPMMLIYEGKALQKDAEVFGGCGYQEGSAIIVVLMKERDAPPKMHASSANASSTDYRPSRHASHDITEPFQPGATSTPKNPRSRDVQAGPDRTLLDVTIQATQQTSGTETASPQIRKLVINGNPVNVSDNDEGQGSASLLRTTPHEFPPKAPRNQPRQPESFVLVTFCSTNDEFFQMEVQDGFSISAIQTMINDTDPAGHPHGSIRLRLRGKVLNNERQLKEVGYEPDDVIEIVWQDKTIAATNPSTDVGVYVENTQDSGSSFASILQARIPDGFDESERMGFLNGDDLDGTTNTEYLQMTCVQNTMTPTATGRIPEIRRPPSNSSFSTSSSNEMPRDVHGFSWDQTSAASNATAIFSTNLDDTQHSRTSNASMLLMSSGTANDPTYRPTDESGWQTTNSSNFSRWSQRLRSKCCRPSTKVDGMCAKCSTATTVSSKYGAQLCTRCTRDCGRDGRAVAATDGKCDCKGKGRCAPCRYAKWIAVGCRPVAVKSPKPTKKPKK</sequence>
<dbReference type="GO" id="GO:0070628">
    <property type="term" value="F:proteasome binding"/>
    <property type="evidence" value="ECO:0007669"/>
    <property type="project" value="TreeGrafter"/>
</dbReference>
<dbReference type="GO" id="GO:0031593">
    <property type="term" value="F:polyubiquitin modification-dependent protein binding"/>
    <property type="evidence" value="ECO:0007669"/>
    <property type="project" value="TreeGrafter"/>
</dbReference>
<feature type="compositionally biased region" description="Polar residues" evidence="1">
    <location>
        <begin position="463"/>
        <end position="472"/>
    </location>
</feature>
<name>A0AA36CAS2_9BILA</name>
<dbReference type="EMBL" id="CATQJA010000959">
    <property type="protein sequence ID" value="CAJ0565081.1"/>
    <property type="molecule type" value="Genomic_DNA"/>
</dbReference>
<feature type="compositionally biased region" description="Low complexity" evidence="1">
    <location>
        <begin position="393"/>
        <end position="403"/>
    </location>
</feature>
<dbReference type="InterPro" id="IPR029071">
    <property type="entry name" value="Ubiquitin-like_domsf"/>
</dbReference>
<feature type="domain" description="Ubiquitin-like" evidence="2">
    <location>
        <begin position="233"/>
        <end position="304"/>
    </location>
</feature>
<proteinExistence type="predicted"/>
<feature type="domain" description="Ubiquitin-like" evidence="2">
    <location>
        <begin position="34"/>
        <end position="109"/>
    </location>
</feature>
<keyword evidence="4" id="KW-1185">Reference proteome</keyword>
<feature type="compositionally biased region" description="Polar residues" evidence="1">
    <location>
        <begin position="117"/>
        <end position="126"/>
    </location>
</feature>
<dbReference type="GO" id="GO:0005654">
    <property type="term" value="C:nucleoplasm"/>
    <property type="evidence" value="ECO:0007669"/>
    <property type="project" value="TreeGrafter"/>
</dbReference>
<evidence type="ECO:0000259" key="2">
    <source>
        <dbReference type="PROSITE" id="PS50053"/>
    </source>
</evidence>
<reference evidence="3" key="1">
    <citation type="submission" date="2023-06" db="EMBL/GenBank/DDBJ databases">
        <authorList>
            <person name="Delattre M."/>
        </authorList>
    </citation>
    <scope>NUCLEOTIDE SEQUENCE</scope>
    <source>
        <strain evidence="3">AF72</strain>
    </source>
</reference>
<dbReference type="PANTHER" id="PTHR10621">
    <property type="entry name" value="UV EXCISION REPAIR PROTEIN RAD23"/>
    <property type="match status" value="1"/>
</dbReference>
<accession>A0AA36CAS2</accession>
<protein>
    <recommendedName>
        <fullName evidence="2">Ubiquitin-like domain-containing protein</fullName>
    </recommendedName>
</protein>
<feature type="region of interest" description="Disordered" evidence="1">
    <location>
        <begin position="447"/>
        <end position="472"/>
    </location>
</feature>
<gene>
    <name evidence="3" type="ORF">MSPICULIGERA_LOCUS3741</name>
</gene>
<feature type="non-terminal residue" evidence="3">
    <location>
        <position position="1"/>
    </location>
</feature>
<dbReference type="SMART" id="SM00213">
    <property type="entry name" value="UBQ"/>
    <property type="match status" value="2"/>
</dbReference>
<dbReference type="PROSITE" id="PS50053">
    <property type="entry name" value="UBIQUITIN_2"/>
    <property type="match status" value="2"/>
</dbReference>
<feature type="region of interest" description="Disordered" evidence="1">
    <location>
        <begin position="112"/>
        <end position="160"/>
    </location>
</feature>
<evidence type="ECO:0000313" key="3">
    <source>
        <dbReference type="EMBL" id="CAJ0565081.1"/>
    </source>
</evidence>
<evidence type="ECO:0000256" key="1">
    <source>
        <dbReference type="SAM" id="MobiDB-lite"/>
    </source>
</evidence>
<dbReference type="AlphaFoldDB" id="A0AA36CAS2"/>
<dbReference type="Gene3D" id="3.10.20.90">
    <property type="entry name" value="Phosphatidylinositol 3-kinase Catalytic Subunit, Chain A, domain 1"/>
    <property type="match status" value="1"/>
</dbReference>
<dbReference type="InterPro" id="IPR000626">
    <property type="entry name" value="Ubiquitin-like_dom"/>
</dbReference>
<comment type="caution">
    <text evidence="3">The sequence shown here is derived from an EMBL/GenBank/DDBJ whole genome shotgun (WGS) entry which is preliminary data.</text>
</comment>
<feature type="region of interest" description="Disordered" evidence="1">
    <location>
        <begin position="382"/>
        <end position="405"/>
    </location>
</feature>
<dbReference type="PANTHER" id="PTHR10621:SF0">
    <property type="entry name" value="UV EXCISION REPAIR PROTEIN RAD23"/>
    <property type="match status" value="1"/>
</dbReference>